<comment type="caution">
    <text evidence="1">The sequence shown here is derived from an EMBL/GenBank/DDBJ whole genome shotgun (WGS) entry which is preliminary data.</text>
</comment>
<name>A0A0P7ZI70_9EURY</name>
<sequence>MENEKILSYASVIIRLLQGAVHYDDKDIWESLLSNRISVEDYFEKIGVKLFINEPDGYAFLKQKEFEEDDKNNSLPRLTRRIPLSYDVTLLCVLLREKLLQYDVGNTDSTRSPILTRDDLYELLLQFFKEKTDEKKQRGKLDAIINKVIDLGFLRHLKNPGKEEYENQSYHKSENCG</sequence>
<dbReference type="Proteomes" id="UP000050360">
    <property type="component" value="Unassembled WGS sequence"/>
</dbReference>
<proteinExistence type="predicted"/>
<dbReference type="EMBL" id="LKCM01000061">
    <property type="protein sequence ID" value="KPQ44720.1"/>
    <property type="molecule type" value="Genomic_DNA"/>
</dbReference>
<evidence type="ECO:0000313" key="2">
    <source>
        <dbReference type="Proteomes" id="UP000050360"/>
    </source>
</evidence>
<evidence type="ECO:0008006" key="3">
    <source>
        <dbReference type="Google" id="ProtNLM"/>
    </source>
</evidence>
<evidence type="ECO:0000313" key="1">
    <source>
        <dbReference type="EMBL" id="KPQ44720.1"/>
    </source>
</evidence>
<dbReference type="Pfam" id="PF13835">
    <property type="entry name" value="DUF4194"/>
    <property type="match status" value="1"/>
</dbReference>
<accession>A0A0P7ZI70</accession>
<gene>
    <name evidence="1" type="ORF">MPEBLZ_00685</name>
</gene>
<organism evidence="1 2">
    <name type="scientific">Candidatus Methanoperedens nitratireducens</name>
    <dbReference type="NCBI Taxonomy" id="1392998"/>
    <lineage>
        <taxon>Archaea</taxon>
        <taxon>Methanobacteriati</taxon>
        <taxon>Methanobacteriota</taxon>
        <taxon>Stenosarchaea group</taxon>
        <taxon>Methanomicrobia</taxon>
        <taxon>Methanosarcinales</taxon>
        <taxon>ANME-2 cluster</taxon>
        <taxon>Candidatus Methanoperedentaceae</taxon>
        <taxon>Candidatus Methanoperedens</taxon>
    </lineage>
</organism>
<dbReference type="InterPro" id="IPR025449">
    <property type="entry name" value="JetB"/>
</dbReference>
<reference evidence="1 2" key="1">
    <citation type="submission" date="2015-09" db="EMBL/GenBank/DDBJ databases">
        <title>A metagenomics-based metabolic model of nitrate-dependent anaerobic oxidation of methane by Methanoperedens-like archaea.</title>
        <authorList>
            <person name="Arshad A."/>
            <person name="Speth D.R."/>
            <person name="De Graaf R.M."/>
            <person name="Op Den Camp H.J."/>
            <person name="Jetten M.S."/>
            <person name="Welte C.U."/>
        </authorList>
    </citation>
    <scope>NUCLEOTIDE SEQUENCE [LARGE SCALE GENOMIC DNA]</scope>
</reference>
<dbReference type="AlphaFoldDB" id="A0A0P7ZI70"/>
<protein>
    <recommendedName>
        <fullName evidence="3">DUF4194 domain-containing protein</fullName>
    </recommendedName>
</protein>